<keyword evidence="1" id="KW-0812">Transmembrane</keyword>
<accession>A0A8T1PIB5</accession>
<name>A0A8T1PIB5_CARIL</name>
<evidence type="ECO:0000313" key="3">
    <source>
        <dbReference type="Proteomes" id="UP000811609"/>
    </source>
</evidence>
<dbReference type="Proteomes" id="UP000811609">
    <property type="component" value="Chromosome 9"/>
</dbReference>
<evidence type="ECO:0000313" key="2">
    <source>
        <dbReference type="EMBL" id="KAG6640832.1"/>
    </source>
</evidence>
<comment type="caution">
    <text evidence="2">The sequence shown here is derived from an EMBL/GenBank/DDBJ whole genome shotgun (WGS) entry which is preliminary data.</text>
</comment>
<feature type="transmembrane region" description="Helical" evidence="1">
    <location>
        <begin position="43"/>
        <end position="71"/>
    </location>
</feature>
<keyword evidence="3" id="KW-1185">Reference proteome</keyword>
<keyword evidence="1" id="KW-1133">Transmembrane helix</keyword>
<organism evidence="2 3">
    <name type="scientific">Carya illinoinensis</name>
    <name type="common">Pecan</name>
    <dbReference type="NCBI Taxonomy" id="32201"/>
    <lineage>
        <taxon>Eukaryota</taxon>
        <taxon>Viridiplantae</taxon>
        <taxon>Streptophyta</taxon>
        <taxon>Embryophyta</taxon>
        <taxon>Tracheophyta</taxon>
        <taxon>Spermatophyta</taxon>
        <taxon>Magnoliopsida</taxon>
        <taxon>eudicotyledons</taxon>
        <taxon>Gunneridae</taxon>
        <taxon>Pentapetalae</taxon>
        <taxon>rosids</taxon>
        <taxon>fabids</taxon>
        <taxon>Fagales</taxon>
        <taxon>Juglandaceae</taxon>
        <taxon>Carya</taxon>
    </lineage>
</organism>
<dbReference type="EMBL" id="CM031817">
    <property type="protein sequence ID" value="KAG6640832.1"/>
    <property type="molecule type" value="Genomic_DNA"/>
</dbReference>
<protein>
    <submittedName>
        <fullName evidence="2">Uncharacterized protein</fullName>
    </submittedName>
</protein>
<proteinExistence type="predicted"/>
<keyword evidence="1" id="KW-0472">Membrane</keyword>
<evidence type="ECO:0000256" key="1">
    <source>
        <dbReference type="SAM" id="Phobius"/>
    </source>
</evidence>
<dbReference type="AlphaFoldDB" id="A0A8T1PIB5"/>
<reference evidence="2" key="1">
    <citation type="submission" date="2020-12" db="EMBL/GenBank/DDBJ databases">
        <title>WGS assembly of Carya illinoinensis cv. Pawnee.</title>
        <authorList>
            <person name="Platts A."/>
            <person name="Shu S."/>
            <person name="Wright S."/>
            <person name="Barry K."/>
            <person name="Edger P."/>
            <person name="Pires J.C."/>
            <person name="Schmutz J."/>
        </authorList>
    </citation>
    <scope>NUCLEOTIDE SEQUENCE</scope>
    <source>
        <tissue evidence="2">Leaf</tissue>
    </source>
</reference>
<gene>
    <name evidence="2" type="ORF">CIPAW_09G031100</name>
</gene>
<sequence length="87" mass="9988">MRGMASSMGWGALLSPVSLKSSTLPLSSTGSLFICPLIEFCWIGWHGLWCSVGQFGWMGMAAMWMWMWLWLWERKVDLCFRCCDIQS</sequence>